<dbReference type="Proteomes" id="UP000019143">
    <property type="component" value="Unassembled WGS sequence"/>
</dbReference>
<evidence type="ECO:0000313" key="3">
    <source>
        <dbReference type="Proteomes" id="UP000019143"/>
    </source>
</evidence>
<accession>W4RZ60</accession>
<feature type="region of interest" description="Disordered" evidence="1">
    <location>
        <begin position="78"/>
        <end position="101"/>
    </location>
</feature>
<evidence type="ECO:0000313" key="2">
    <source>
        <dbReference type="EMBL" id="GAE49665.1"/>
    </source>
</evidence>
<sequence length="101" mass="10786">MRPAADQELVEFGGTVFVHAAAGMAVLEILPIQRELFVGALGSDHAHHQVLVARQATALAAIGLERIHRDAHRHAGAATFAVRAGRTRSPERRNPHAKACG</sequence>
<reference evidence="2 3" key="1">
    <citation type="submission" date="2014-01" db="EMBL/GenBank/DDBJ databases">
        <title>Genome sequence and analysis of Xanthomonas arboricola pv. pruni.</title>
        <authorList>
            <person name="Fujikawa T."/>
            <person name="Nakazono-Nagaoka E."/>
        </authorList>
    </citation>
    <scope>NUCLEOTIDE SEQUENCE [LARGE SCALE GENOMIC DNA]</scope>
    <source>
        <strain evidence="3">MAFF 311562</strain>
    </source>
</reference>
<proteinExistence type="predicted"/>
<protein>
    <submittedName>
        <fullName evidence="2">Uncharacterized protein</fullName>
    </submittedName>
</protein>
<name>W4RZ60_9XANT</name>
<dbReference type="EMBL" id="BAVB01000223">
    <property type="protein sequence ID" value="GAE49665.1"/>
    <property type="molecule type" value="Genomic_DNA"/>
</dbReference>
<evidence type="ECO:0000256" key="1">
    <source>
        <dbReference type="SAM" id="MobiDB-lite"/>
    </source>
</evidence>
<organism evidence="2 3">
    <name type="scientific">Xanthomonas arboricola pv. pruni str. MAFF 311562</name>
    <dbReference type="NCBI Taxonomy" id="1414836"/>
    <lineage>
        <taxon>Bacteria</taxon>
        <taxon>Pseudomonadati</taxon>
        <taxon>Pseudomonadota</taxon>
        <taxon>Gammaproteobacteria</taxon>
        <taxon>Lysobacterales</taxon>
        <taxon>Lysobacteraceae</taxon>
        <taxon>Xanthomonas</taxon>
    </lineage>
</organism>
<gene>
    <name evidence="2" type="ORF">XPU_1197</name>
</gene>
<dbReference type="AlphaFoldDB" id="W4RZ60"/>
<comment type="caution">
    <text evidence="2">The sequence shown here is derived from an EMBL/GenBank/DDBJ whole genome shotgun (WGS) entry which is preliminary data.</text>
</comment>